<keyword evidence="1" id="KW-0472">Membrane</keyword>
<keyword evidence="3" id="KW-0808">Transferase</keyword>
<dbReference type="GO" id="GO:0016747">
    <property type="term" value="F:acyltransferase activity, transferring groups other than amino-acyl groups"/>
    <property type="evidence" value="ECO:0007669"/>
    <property type="project" value="InterPro"/>
</dbReference>
<evidence type="ECO:0000313" key="3">
    <source>
        <dbReference type="EMBL" id="MUG32466.1"/>
    </source>
</evidence>
<dbReference type="OrthoDB" id="9796171at2"/>
<keyword evidence="1" id="KW-1133">Transmembrane helix</keyword>
<dbReference type="InterPro" id="IPR016181">
    <property type="entry name" value="Acyl_CoA_acyltransferase"/>
</dbReference>
<organism evidence="3 4">
    <name type="scientific">Psychrobacter sanguinis</name>
    <dbReference type="NCBI Taxonomy" id="861445"/>
    <lineage>
        <taxon>Bacteria</taxon>
        <taxon>Pseudomonadati</taxon>
        <taxon>Pseudomonadota</taxon>
        <taxon>Gammaproteobacteria</taxon>
        <taxon>Moraxellales</taxon>
        <taxon>Moraxellaceae</taxon>
        <taxon>Psychrobacter</taxon>
    </lineage>
</organism>
<proteinExistence type="predicted"/>
<dbReference type="CDD" id="cd04301">
    <property type="entry name" value="NAT_SF"/>
    <property type="match status" value="1"/>
</dbReference>
<dbReference type="Gene3D" id="3.40.630.30">
    <property type="match status" value="1"/>
</dbReference>
<keyword evidence="1" id="KW-0812">Transmembrane</keyword>
<dbReference type="InterPro" id="IPR000182">
    <property type="entry name" value="GNAT_dom"/>
</dbReference>
<accession>A0A844M0K6</accession>
<dbReference type="RefSeq" id="WP_155587193.1">
    <property type="nucleotide sequence ID" value="NZ_WFKQ01000004.1"/>
</dbReference>
<protein>
    <submittedName>
        <fullName evidence="3">GNAT family N-acetyltransferase</fullName>
    </submittedName>
</protein>
<dbReference type="EMBL" id="WFKQ01000004">
    <property type="protein sequence ID" value="MUG32466.1"/>
    <property type="molecule type" value="Genomic_DNA"/>
</dbReference>
<evidence type="ECO:0000256" key="1">
    <source>
        <dbReference type="SAM" id="Phobius"/>
    </source>
</evidence>
<feature type="domain" description="N-acetyltransferase" evidence="2">
    <location>
        <begin position="8"/>
        <end position="154"/>
    </location>
</feature>
<dbReference type="AlphaFoldDB" id="A0A844M0K6"/>
<dbReference type="Pfam" id="PF13673">
    <property type="entry name" value="Acetyltransf_10"/>
    <property type="match status" value="1"/>
</dbReference>
<keyword evidence="4" id="KW-1185">Reference proteome</keyword>
<dbReference type="Proteomes" id="UP000442109">
    <property type="component" value="Unassembled WGS sequence"/>
</dbReference>
<dbReference type="SUPFAM" id="SSF55729">
    <property type="entry name" value="Acyl-CoA N-acyltransferases (Nat)"/>
    <property type="match status" value="1"/>
</dbReference>
<sequence length="196" mass="22104">MTVKFTIKNFDELTAVDVYYILQARSQVFVVEQHCPYQDVDDIDFECLHLVAHMDKTLVGYCRIIPPNVGGVASNPNPRIGRVLVLPEYRRNGLARDIMMYAIKYCRSKYGKKPIRIAAQTYLTEFYQSLGFEAIGEPYEEDGLSHIDMVLQQNKRKIKAASVPAIAEGVSAKSVLMNLVLFIIAVAIIGVLYLLI</sequence>
<comment type="caution">
    <text evidence="3">The sequence shown here is derived from an EMBL/GenBank/DDBJ whole genome shotgun (WGS) entry which is preliminary data.</text>
</comment>
<gene>
    <name evidence="3" type="ORF">GB996_06615</name>
</gene>
<reference evidence="3 4" key="1">
    <citation type="journal article" date="2019" name="PLoS ONE">
        <title>Pup mortality in New Zealand sea lions (Phocarctos hookeri) at Enderby Island, Auckland Islands, 2013-18.</title>
        <authorList>
            <person name="Michael S.A."/>
            <person name="Hayman D.T.S."/>
            <person name="Gray R."/>
            <person name="Zhang J."/>
            <person name="Rogers L."/>
            <person name="Roe W.D."/>
        </authorList>
    </citation>
    <scope>NUCLEOTIDE SEQUENCE [LARGE SCALE GENOMIC DNA]</scope>
    <source>
        <strain evidence="3 4">SM868</strain>
    </source>
</reference>
<feature type="transmembrane region" description="Helical" evidence="1">
    <location>
        <begin position="175"/>
        <end position="195"/>
    </location>
</feature>
<dbReference type="PROSITE" id="PS51186">
    <property type="entry name" value="GNAT"/>
    <property type="match status" value="1"/>
</dbReference>
<evidence type="ECO:0000313" key="4">
    <source>
        <dbReference type="Proteomes" id="UP000442109"/>
    </source>
</evidence>
<name>A0A844M0K6_9GAMM</name>
<evidence type="ECO:0000259" key="2">
    <source>
        <dbReference type="PROSITE" id="PS51186"/>
    </source>
</evidence>